<evidence type="ECO:0000259" key="2">
    <source>
        <dbReference type="PROSITE" id="PS50110"/>
    </source>
</evidence>
<dbReference type="Gene3D" id="3.40.50.2300">
    <property type="match status" value="1"/>
</dbReference>
<dbReference type="InterPro" id="IPR011006">
    <property type="entry name" value="CheY-like_superfamily"/>
</dbReference>
<dbReference type="PANTHER" id="PTHR43228:SF1">
    <property type="entry name" value="TWO-COMPONENT RESPONSE REGULATOR ARR22"/>
    <property type="match status" value="1"/>
</dbReference>
<keyword evidence="1" id="KW-0597">Phosphoprotein</keyword>
<dbReference type="PROSITE" id="PS50110">
    <property type="entry name" value="RESPONSE_REGULATORY"/>
    <property type="match status" value="1"/>
</dbReference>
<protein>
    <submittedName>
        <fullName evidence="3">Response regulator transcription factor</fullName>
    </submittedName>
</protein>
<dbReference type="InterPro" id="IPR001789">
    <property type="entry name" value="Sig_transdc_resp-reg_receiver"/>
</dbReference>
<dbReference type="InterPro" id="IPR058245">
    <property type="entry name" value="NreC/VraR/RcsB-like_REC"/>
</dbReference>
<dbReference type="SMART" id="SM00448">
    <property type="entry name" value="REC"/>
    <property type="match status" value="1"/>
</dbReference>
<dbReference type="Proteomes" id="UP000614410">
    <property type="component" value="Unassembled WGS sequence"/>
</dbReference>
<name>A0A934NGE2_9BACT</name>
<gene>
    <name evidence="3" type="ORF">JF887_10600</name>
</gene>
<dbReference type="AlphaFoldDB" id="A0A934NGE2"/>
<comment type="caution">
    <text evidence="3">The sequence shown here is derived from an EMBL/GenBank/DDBJ whole genome shotgun (WGS) entry which is preliminary data.</text>
</comment>
<dbReference type="CDD" id="cd17535">
    <property type="entry name" value="REC_NarL-like"/>
    <property type="match status" value="1"/>
</dbReference>
<evidence type="ECO:0000313" key="3">
    <source>
        <dbReference type="EMBL" id="MBJ7609860.1"/>
    </source>
</evidence>
<dbReference type="GO" id="GO:0000160">
    <property type="term" value="P:phosphorelay signal transduction system"/>
    <property type="evidence" value="ECO:0007669"/>
    <property type="project" value="InterPro"/>
</dbReference>
<evidence type="ECO:0000313" key="4">
    <source>
        <dbReference type="Proteomes" id="UP000614410"/>
    </source>
</evidence>
<dbReference type="InterPro" id="IPR052048">
    <property type="entry name" value="ST_Response_Regulator"/>
</dbReference>
<dbReference type="Pfam" id="PF00072">
    <property type="entry name" value="Response_reg"/>
    <property type="match status" value="1"/>
</dbReference>
<dbReference type="EMBL" id="JAEKNN010000053">
    <property type="protein sequence ID" value="MBJ7609860.1"/>
    <property type="molecule type" value="Genomic_DNA"/>
</dbReference>
<organism evidence="3 4">
    <name type="scientific">Candidatus Amunia macphersoniae</name>
    <dbReference type="NCBI Taxonomy" id="3127014"/>
    <lineage>
        <taxon>Bacteria</taxon>
        <taxon>Bacillati</taxon>
        <taxon>Candidatus Dormiibacterota</taxon>
        <taxon>Candidatus Dormibacteria</taxon>
        <taxon>Candidatus Aeolococcales</taxon>
        <taxon>Candidatus Aeolococcaceae</taxon>
        <taxon>Candidatus Amunia</taxon>
    </lineage>
</organism>
<evidence type="ECO:0000256" key="1">
    <source>
        <dbReference type="PROSITE-ProRule" id="PRU00169"/>
    </source>
</evidence>
<sequence length="127" mass="13527">MPVRVLIVDDQEPFRAVARTVVELTDGFEVIGESETGEDSVSSAEDLRPDLVLMDVNLPGINGLEATRQILAGRINGKPVVVLVLSTYEAAEYGPQAEEAGAAGFIPKSEFSPERLVDAWSAATVGQ</sequence>
<dbReference type="SUPFAM" id="SSF52172">
    <property type="entry name" value="CheY-like"/>
    <property type="match status" value="1"/>
</dbReference>
<proteinExistence type="predicted"/>
<feature type="domain" description="Response regulatory" evidence="2">
    <location>
        <begin position="4"/>
        <end position="123"/>
    </location>
</feature>
<reference evidence="3 4" key="1">
    <citation type="submission" date="2020-10" db="EMBL/GenBank/DDBJ databases">
        <title>Ca. Dormibacterota MAGs.</title>
        <authorList>
            <person name="Montgomery K."/>
        </authorList>
    </citation>
    <scope>NUCLEOTIDE SEQUENCE [LARGE SCALE GENOMIC DNA]</scope>
    <source>
        <strain evidence="3">Mitchell_Peninsula_5</strain>
    </source>
</reference>
<feature type="modified residue" description="4-aspartylphosphate" evidence="1">
    <location>
        <position position="55"/>
    </location>
</feature>
<accession>A0A934NGE2</accession>
<dbReference type="PANTHER" id="PTHR43228">
    <property type="entry name" value="TWO-COMPONENT RESPONSE REGULATOR"/>
    <property type="match status" value="1"/>
</dbReference>